<keyword evidence="4" id="KW-0378">Hydrolase</keyword>
<dbReference type="SUPFAM" id="SSF48024">
    <property type="entry name" value="N-terminal domain of DnaB helicase"/>
    <property type="match status" value="1"/>
</dbReference>
<organism evidence="14">
    <name type="scientific">Bangiopsis subsimplex</name>
    <dbReference type="NCBI Taxonomy" id="139980"/>
    <lineage>
        <taxon>Eukaryota</taxon>
        <taxon>Rhodophyta</taxon>
        <taxon>Stylonematophyceae</taxon>
        <taxon>Stylonematales</taxon>
        <taxon>Stylonemataceae</taxon>
        <taxon>Bangiopsis</taxon>
    </lineage>
</organism>
<feature type="domain" description="SF4 helicase" evidence="13">
    <location>
        <begin position="521"/>
        <end position="574"/>
    </location>
</feature>
<dbReference type="EC" id="5.6.2.3" evidence="10"/>
<evidence type="ECO:0000256" key="7">
    <source>
        <dbReference type="ARBA" id="ARBA00023125"/>
    </source>
</evidence>
<dbReference type="NCBIfam" id="TIGR01443">
    <property type="entry name" value="intein_Cterm"/>
    <property type="match status" value="1"/>
</dbReference>
<keyword evidence="3" id="KW-0547">Nucleotide-binding</keyword>
<comment type="catalytic activity">
    <reaction evidence="12">
        <text>ATP + H2O = ADP + phosphate + H(+)</text>
        <dbReference type="Rhea" id="RHEA:13065"/>
        <dbReference type="ChEBI" id="CHEBI:15377"/>
        <dbReference type="ChEBI" id="CHEBI:15378"/>
        <dbReference type="ChEBI" id="CHEBI:30616"/>
        <dbReference type="ChEBI" id="CHEBI:43474"/>
        <dbReference type="ChEBI" id="CHEBI:456216"/>
        <dbReference type="EC" id="5.6.2.3"/>
    </reaction>
</comment>
<dbReference type="RefSeq" id="YP_009296875.1">
    <property type="nucleotide sequence ID" value="NC_031173.1"/>
</dbReference>
<comment type="function">
    <text evidence="9">The intein is an endonuclease.</text>
</comment>
<evidence type="ECO:0000259" key="13">
    <source>
        <dbReference type="PROSITE" id="PS51199"/>
    </source>
</evidence>
<dbReference type="CDD" id="cd00081">
    <property type="entry name" value="Hint"/>
    <property type="match status" value="1"/>
</dbReference>
<evidence type="ECO:0000256" key="12">
    <source>
        <dbReference type="ARBA" id="ARBA00048954"/>
    </source>
</evidence>
<dbReference type="GO" id="GO:0005524">
    <property type="term" value="F:ATP binding"/>
    <property type="evidence" value="ECO:0007669"/>
    <property type="project" value="UniProtKB-KW"/>
</dbReference>
<comment type="similarity">
    <text evidence="1">Belongs to the helicase family. DnaB subfamily.</text>
</comment>
<dbReference type="PROSITE" id="PS50818">
    <property type="entry name" value="INTEIN_C_TER"/>
    <property type="match status" value="1"/>
</dbReference>
<dbReference type="InterPro" id="IPR036844">
    <property type="entry name" value="Hint_dom_sf"/>
</dbReference>
<dbReference type="GO" id="GO:0003677">
    <property type="term" value="F:DNA binding"/>
    <property type="evidence" value="ECO:0007669"/>
    <property type="project" value="UniProtKB-KW"/>
</dbReference>
<evidence type="ECO:0000256" key="2">
    <source>
        <dbReference type="ARBA" id="ARBA00022705"/>
    </source>
</evidence>
<geneLocation type="plastid" evidence="14"/>
<keyword evidence="15" id="KW-0150">Chloroplast</keyword>
<dbReference type="InterPro" id="IPR016136">
    <property type="entry name" value="DNA_helicase_N/primase_C"/>
</dbReference>
<keyword evidence="5 14" id="KW-0347">Helicase</keyword>
<dbReference type="EMBL" id="KY709207">
    <property type="protein sequence ID" value="ARO90421.1"/>
    <property type="molecule type" value="Genomic_DNA"/>
</dbReference>
<dbReference type="Pfam" id="PF00772">
    <property type="entry name" value="DnaB"/>
    <property type="match status" value="1"/>
</dbReference>
<dbReference type="GeneID" id="29073371"/>
<sequence length="574" mass="66500">MIFNHTEEFLFYNPYAEELILRAMIVNNCILDYILSEVDEDFFYLNNNKIIFKAIRQLYIANENLSPFNICYQLDNEQLLSKAGGQSRILNMAQCNLNLSQLEVIGYIAILKDKLIKRLLYKISIFIQEMACSYEIYNAVNLSKIENELAKIIQVQSNSKISKITDLIQANFRENYFNYTKISTKKISTGFSELDEHLEILDKGNLIIVAGRPAMGKTSFGLSLIMNICKQKPKASIIIFSLEMTASQIANRLMVIETDLPLQTLRNIFRQQKNTIKLSDIFPNIYQSSIYIDDNNSINPEYIQNTIQKIITKDKEIDLILIDYLQLLGKLQENRTQEISYITRNLKKVARQFNVPIILLSQLNRNVEQRKNKRPLLSDLRESGCIKGNAIIQTDILPHLVLESLTQKKFSLLSTIFPKSNYNKITFSINGKSCGRKHIYAVIKSKKFMIQLTANHRIFTLYNWQRIDILVEDSIIITNKLKKWCYYKVENLIYCQKEKIYNLKVPPFSNFIANSIIVHNSIEQDADVVLLLYRESYYNSLSNNNTTEIIIGKNRNGTTGSIFLNFNAKTTKFV</sequence>
<name>A0A1C9CCU9_9RHOD</name>
<accession>A0A1C9CCU9</accession>
<keyword evidence="14" id="KW-0934">Plastid</keyword>
<dbReference type="InterPro" id="IPR007694">
    <property type="entry name" value="DNA_helicase_DnaB-like_C"/>
</dbReference>
<feature type="domain" description="SF4 helicase" evidence="13">
    <location>
        <begin position="180"/>
        <end position="384"/>
    </location>
</feature>
<keyword evidence="8" id="KW-0413">Isomerase</keyword>
<proteinExistence type="inferred from homology"/>
<dbReference type="GO" id="GO:0006260">
    <property type="term" value="P:DNA replication"/>
    <property type="evidence" value="ECO:0007669"/>
    <property type="project" value="UniProtKB-KW"/>
</dbReference>
<dbReference type="InterPro" id="IPR027417">
    <property type="entry name" value="P-loop_NTPase"/>
</dbReference>
<dbReference type="SUPFAM" id="SSF51294">
    <property type="entry name" value="Hedgehog/intein (Hint) domain"/>
    <property type="match status" value="1"/>
</dbReference>
<evidence type="ECO:0000313" key="14">
    <source>
        <dbReference type="EMBL" id="AOM66218.1"/>
    </source>
</evidence>
<reference evidence="14" key="1">
    <citation type="journal article" date="2016" name="BMC Biol.">
        <title>Parallel evolution of highly conserved plastid genome architecture in red seaweeds and seed plants.</title>
        <authorList>
            <person name="Lee J."/>
            <person name="Cho C.H."/>
            <person name="Park S.I."/>
            <person name="Choi J.W."/>
            <person name="Song H.S."/>
            <person name="West J.A."/>
            <person name="Bhattacharya D."/>
            <person name="Yoon H.S."/>
        </authorList>
    </citation>
    <scope>NUCLEOTIDE SEQUENCE</scope>
</reference>
<dbReference type="GO" id="GO:0005829">
    <property type="term" value="C:cytosol"/>
    <property type="evidence" value="ECO:0007669"/>
    <property type="project" value="TreeGrafter"/>
</dbReference>
<keyword evidence="6" id="KW-0067">ATP-binding</keyword>
<dbReference type="InterPro" id="IPR007693">
    <property type="entry name" value="DNA_helicase_DnaB-like_N"/>
</dbReference>
<dbReference type="Gene3D" id="1.10.860.10">
    <property type="entry name" value="DNAb Helicase, Chain A"/>
    <property type="match status" value="1"/>
</dbReference>
<dbReference type="InterPro" id="IPR030934">
    <property type="entry name" value="Intein_C"/>
</dbReference>
<evidence type="ECO:0000256" key="4">
    <source>
        <dbReference type="ARBA" id="ARBA00022801"/>
    </source>
</evidence>
<evidence type="ECO:0000256" key="10">
    <source>
        <dbReference type="ARBA" id="ARBA00044969"/>
    </source>
</evidence>
<dbReference type="Gene3D" id="2.170.16.10">
    <property type="entry name" value="Hedgehog/Intein (Hint) domain"/>
    <property type="match status" value="1"/>
</dbReference>
<dbReference type="GO" id="GO:0043139">
    <property type="term" value="F:5'-3' DNA helicase activity"/>
    <property type="evidence" value="ECO:0007669"/>
    <property type="project" value="UniProtKB-EC"/>
</dbReference>
<evidence type="ECO:0000256" key="3">
    <source>
        <dbReference type="ARBA" id="ARBA00022741"/>
    </source>
</evidence>
<evidence type="ECO:0000256" key="9">
    <source>
        <dbReference type="ARBA" id="ARBA00044940"/>
    </source>
</evidence>
<evidence type="ECO:0000256" key="6">
    <source>
        <dbReference type="ARBA" id="ARBA00022840"/>
    </source>
</evidence>
<evidence type="ECO:0000256" key="11">
    <source>
        <dbReference type="ARBA" id="ARBA00045002"/>
    </source>
</evidence>
<dbReference type="Gene3D" id="3.40.50.300">
    <property type="entry name" value="P-loop containing nucleotide triphosphate hydrolases"/>
    <property type="match status" value="2"/>
</dbReference>
<dbReference type="AlphaFoldDB" id="A0A1C9CCU9"/>
<dbReference type="PANTHER" id="PTHR30153">
    <property type="entry name" value="REPLICATIVE DNA HELICASE DNAB"/>
    <property type="match status" value="1"/>
</dbReference>
<dbReference type="InterPro" id="IPR036185">
    <property type="entry name" value="DNA_heli_DnaB-like_N_sf"/>
</dbReference>
<evidence type="ECO:0000313" key="15">
    <source>
        <dbReference type="EMBL" id="ARO90421.1"/>
    </source>
</evidence>
<evidence type="ECO:0000256" key="1">
    <source>
        <dbReference type="ARBA" id="ARBA00008428"/>
    </source>
</evidence>
<reference evidence="15" key="2">
    <citation type="submission" date="2017-03" db="EMBL/GenBank/DDBJ databases">
        <title>The new red algal subphylum Proteorhodophytina comprises the largest and most divergent plastid genomes known.</title>
        <authorList>
            <person name="Munoz-Gomez S.A."/>
            <person name="Mejia-Franco F.G."/>
            <person name="Durnin K."/>
            <person name="Morgan C."/>
            <person name="Grisdale C.J."/>
            <person name="Archibald J.M."/>
            <person name="Slamovits C.H."/>
        </authorList>
    </citation>
    <scope>NUCLEOTIDE SEQUENCE</scope>
    <source>
        <strain evidence="15">UTEX LB2854</strain>
    </source>
</reference>
<gene>
    <name evidence="14" type="primary">dnaB</name>
    <name evidence="14" type="ORF">Bangp_136</name>
</gene>
<dbReference type="PANTHER" id="PTHR30153:SF2">
    <property type="entry name" value="REPLICATIVE DNA HELICASE"/>
    <property type="match status" value="1"/>
</dbReference>
<evidence type="ECO:0000256" key="8">
    <source>
        <dbReference type="ARBA" id="ARBA00023235"/>
    </source>
</evidence>
<dbReference type="Pfam" id="PF03796">
    <property type="entry name" value="DnaB_C"/>
    <property type="match status" value="1"/>
</dbReference>
<dbReference type="GO" id="GO:0016787">
    <property type="term" value="F:hydrolase activity"/>
    <property type="evidence" value="ECO:0007669"/>
    <property type="project" value="UniProtKB-KW"/>
</dbReference>
<protein>
    <recommendedName>
        <fullName evidence="10">DNA 5'-3' helicase</fullName>
        <ecNumber evidence="10">5.6.2.3</ecNumber>
    </recommendedName>
    <alternativeName>
        <fullName evidence="11">DNA 5'-3' helicase DnaB</fullName>
    </alternativeName>
</protein>
<keyword evidence="7" id="KW-0238">DNA-binding</keyword>
<dbReference type="SUPFAM" id="SSF52540">
    <property type="entry name" value="P-loop containing nucleoside triphosphate hydrolases"/>
    <property type="match status" value="1"/>
</dbReference>
<dbReference type="EMBL" id="KX284718">
    <property type="protein sequence ID" value="AOM66218.1"/>
    <property type="molecule type" value="Genomic_DNA"/>
</dbReference>
<keyword evidence="2" id="KW-0235">DNA replication</keyword>
<evidence type="ECO:0000256" key="5">
    <source>
        <dbReference type="ARBA" id="ARBA00022806"/>
    </source>
</evidence>
<dbReference type="PROSITE" id="PS51199">
    <property type="entry name" value="SF4_HELICASE"/>
    <property type="match status" value="2"/>
</dbReference>